<feature type="domain" description="Sucrose synthase EPBD" evidence="10">
    <location>
        <begin position="615"/>
        <end position="704"/>
    </location>
</feature>
<feature type="region of interest" description="Disordered" evidence="6">
    <location>
        <begin position="1238"/>
        <end position="1257"/>
    </location>
</feature>
<dbReference type="PANTHER" id="PTHR45839:SF7">
    <property type="entry name" value="SUCROSE SYNTHASE 1"/>
    <property type="match status" value="1"/>
</dbReference>
<evidence type="ECO:0000313" key="11">
    <source>
        <dbReference type="EMBL" id="RMZ54389.1"/>
    </source>
</evidence>
<dbReference type="InterPro" id="IPR001296">
    <property type="entry name" value="Glyco_trans_1"/>
</dbReference>
<dbReference type="Gene3D" id="3.10.450.330">
    <property type="match status" value="2"/>
</dbReference>
<dbReference type="Pfam" id="PF00862">
    <property type="entry name" value="GT-B_Sucrose_synth"/>
    <property type="match status" value="2"/>
</dbReference>
<evidence type="ECO:0000259" key="9">
    <source>
        <dbReference type="Pfam" id="PF24861"/>
    </source>
</evidence>
<comment type="catalytic activity">
    <reaction evidence="5">
        <text>an NDP-alpha-D-glucose + D-fructose = a ribonucleoside 5'-diphosphate + sucrose + H(+)</text>
        <dbReference type="Rhea" id="RHEA:16241"/>
        <dbReference type="ChEBI" id="CHEBI:15378"/>
        <dbReference type="ChEBI" id="CHEBI:17992"/>
        <dbReference type="ChEBI" id="CHEBI:37721"/>
        <dbReference type="ChEBI" id="CHEBI:57930"/>
        <dbReference type="ChEBI" id="CHEBI:76533"/>
        <dbReference type="EC" id="2.4.1.13"/>
    </reaction>
</comment>
<dbReference type="InterPro" id="IPR056736">
    <property type="entry name" value="SUS_EPBD"/>
</dbReference>
<keyword evidence="3" id="KW-0328">Glycosyltransferase</keyword>
<evidence type="ECO:0000256" key="1">
    <source>
        <dbReference type="ARBA" id="ARBA00005894"/>
    </source>
</evidence>
<dbReference type="Pfam" id="PF24861">
    <property type="entry name" value="SUS_N"/>
    <property type="match status" value="2"/>
</dbReference>
<dbReference type="EMBL" id="QOKY01000179">
    <property type="protein sequence ID" value="RMZ54389.1"/>
    <property type="molecule type" value="Genomic_DNA"/>
</dbReference>
<dbReference type="PANTHER" id="PTHR45839">
    <property type="match status" value="1"/>
</dbReference>
<evidence type="ECO:0000256" key="4">
    <source>
        <dbReference type="ARBA" id="ARBA00022679"/>
    </source>
</evidence>
<feature type="domain" description="Glycosyl transferase family 1" evidence="7">
    <location>
        <begin position="999"/>
        <end position="1171"/>
    </location>
</feature>
<evidence type="ECO:0000256" key="6">
    <source>
        <dbReference type="SAM" id="MobiDB-lite"/>
    </source>
</evidence>
<dbReference type="Gene3D" id="3.40.50.2000">
    <property type="entry name" value="Glycogen Phosphorylase B"/>
    <property type="match status" value="4"/>
</dbReference>
<organism evidence="11 12">
    <name type="scientific">Auxenochlorella protothecoides</name>
    <name type="common">Green microalga</name>
    <name type="synonym">Chlorella protothecoides</name>
    <dbReference type="NCBI Taxonomy" id="3075"/>
    <lineage>
        <taxon>Eukaryota</taxon>
        <taxon>Viridiplantae</taxon>
        <taxon>Chlorophyta</taxon>
        <taxon>core chlorophytes</taxon>
        <taxon>Trebouxiophyceae</taxon>
        <taxon>Chlorellales</taxon>
        <taxon>Chlorellaceae</taxon>
        <taxon>Auxenochlorella</taxon>
    </lineage>
</organism>
<dbReference type="InterPro" id="IPR056735">
    <property type="entry name" value="SUS_N"/>
</dbReference>
<evidence type="ECO:0000313" key="12">
    <source>
        <dbReference type="Proteomes" id="UP000279271"/>
    </source>
</evidence>
<evidence type="ECO:0000259" key="10">
    <source>
        <dbReference type="Pfam" id="PF24862"/>
    </source>
</evidence>
<feature type="domain" description="Sucrose synthase first GT-B" evidence="8">
    <location>
        <begin position="281"/>
        <end position="434"/>
    </location>
</feature>
<comment type="caution">
    <text evidence="11">The sequence shown here is derived from an EMBL/GenBank/DDBJ whole genome shotgun (WGS) entry which is preliminary data.</text>
</comment>
<reference evidence="12" key="1">
    <citation type="journal article" date="2018" name="Algal Res.">
        <title>Characterization of plant carbon substrate utilization by Auxenochlorella protothecoides.</title>
        <authorList>
            <person name="Vogler B.W."/>
            <person name="Starkenburg S.R."/>
            <person name="Sudasinghe N."/>
            <person name="Schambach J.Y."/>
            <person name="Rollin J.A."/>
            <person name="Pattathil S."/>
            <person name="Barry A.N."/>
        </authorList>
    </citation>
    <scope>NUCLEOTIDE SEQUENCE [LARGE SCALE GENOMIC DNA]</scope>
    <source>
        <strain evidence="12">UTEX 25</strain>
    </source>
</reference>
<dbReference type="AlphaFoldDB" id="A0A3M7KWZ1"/>
<evidence type="ECO:0000259" key="7">
    <source>
        <dbReference type="Pfam" id="PF00534"/>
    </source>
</evidence>
<dbReference type="InterPro" id="IPR012820">
    <property type="entry name" value="Sucrose_synthase_pln/cyn"/>
</dbReference>
<evidence type="ECO:0000256" key="3">
    <source>
        <dbReference type="ARBA" id="ARBA00022676"/>
    </source>
</evidence>
<feature type="non-terminal residue" evidence="11">
    <location>
        <position position="1"/>
    </location>
</feature>
<accession>A0A3M7KWZ1</accession>
<feature type="domain" description="Sucrose synthase N-terminal" evidence="9">
    <location>
        <begin position="480"/>
        <end position="571"/>
    </location>
</feature>
<dbReference type="Proteomes" id="UP000279271">
    <property type="component" value="Unassembled WGS sequence"/>
</dbReference>
<dbReference type="SUPFAM" id="SSF53756">
    <property type="entry name" value="UDP-Glycosyltransferase/glycogen phosphorylase"/>
    <property type="match status" value="1"/>
</dbReference>
<dbReference type="GO" id="GO:0005985">
    <property type="term" value="P:sucrose metabolic process"/>
    <property type="evidence" value="ECO:0007669"/>
    <property type="project" value="InterPro"/>
</dbReference>
<feature type="domain" description="Sucrose synthase first GT-B" evidence="8">
    <location>
        <begin position="727"/>
        <end position="881"/>
    </location>
</feature>
<dbReference type="GO" id="GO:0016157">
    <property type="term" value="F:sucrose synthase activity"/>
    <property type="evidence" value="ECO:0007669"/>
    <property type="project" value="UniProtKB-EC"/>
</dbReference>
<dbReference type="InterPro" id="IPR000368">
    <property type="entry name" value="Sucrose_synth_GT-B1"/>
</dbReference>
<evidence type="ECO:0000259" key="8">
    <source>
        <dbReference type="Pfam" id="PF00862"/>
    </source>
</evidence>
<keyword evidence="4" id="KW-0808">Transferase</keyword>
<evidence type="ECO:0000256" key="2">
    <source>
        <dbReference type="ARBA" id="ARBA00012540"/>
    </source>
</evidence>
<proteinExistence type="inferred from homology"/>
<evidence type="ECO:0000256" key="5">
    <source>
        <dbReference type="ARBA" id="ARBA00049030"/>
    </source>
</evidence>
<protein>
    <recommendedName>
        <fullName evidence="2">sucrose synthase</fullName>
        <ecNumber evidence="2">2.4.1.13</ecNumber>
    </recommendedName>
</protein>
<sequence>VSYMSAHVPDRSGSRRALSLEAPVNCRCIDKGALDKPILLPHKFHDELERVCEETQNHSLRKSEFGILMKSLQEAVILAPRIAFSLRPGVGEWYFLRVNVETMSVEVSRDKGREMTASHYLAFKEKLVPLELRDETMTIEGYDPFVLEVDMKPFSSHVPKITLQSHIGQGVSFLNKNLSAKMFSPNQNAEGSQLLLGFLRSFKHGGESLLLSHRVNSVQKLRSALIRADRALNRFEDDEALESAVDLEEMGFLPGWGNTVGRVRETFQLLLDIIQAPDAESLERFLARLPIMFKVVILSPHGYFGQQGVLGMPDTGGQVVYILDQVKALEAEMGKRLALAGLENAHPDIVILTRLIPDSHGTSCNERLEPVAGTQYCRILRVPFRDAQGRVLDHWISRFDVWPYLERFTIESSKEILAELGGKPDLLIGNYRQGCGRPHAGRAPDEVSYMSAHVPDRSGSRRALSLEAPVNCRCIDKGALDKPILLPHKFHDELERVCEETQNHSLRKSEFGILMKSLQEAVILAPRIAFSLRPGVGEWYFLRVNVETMSVEVSRDKGREMTASHYLAFKEKLVPLELRDETMTIEGYDPFVLEVDMKPFSSHVPKITLQSHIGQGVSFLNKNLSAKMFSPNQNAEGSQLLLGFLRSFKHGGESLLLSHRVNSVQKLRSALIRADRALNRFEDDEALESAVDLEEMGFLPGWGNTVGRVRETFQLLLDIIQAPDAESLERFLARLPIMFKVVILSPHGYFGQQGVLGMPDTGGQVVYILDQVKALEAEMGKRLALAGLENAHPDIVILTRLIPDSHGTSCNERLEPVAGTQYCRILRVPFRDAQGRVLDHWISRFDVWPYLERFTIESSKEILAELGGKPDLLIGNYRQGYIYWESMDKKYHFSCQFTADIIAMNTSDFIITSTYQEIAGHDEMVGQYESYQSFTMPHLYRVVNGIDIYSPKFNIVSPGADSDIYFPFSESSRRLTSLHADLEELLFSPNSKEAMGTLSDPGKPILFSMARLDKVKNLTGLAEWYAGSERLQGLVNLIIVGGVTDPSKTMDREEAVECQKMLDIMNSGRVDGKFRWINAQKNRVRNGELYRFIADRRGAFVQPALYEAFGLTVIEAMTCGLPTFATNRGGPAEIIKHRRSGFHIDPFHGEASANVIADFFEATAKKPDEWDRISKGGLERIFSRYTWEIYANRLMTLNQVYTFWKYISNLEHSEAKRYLEMFYILKMRALIEKMSEHPNKATEEADEQLKKKEQASA</sequence>
<feature type="domain" description="Sucrose synthase N-terminal" evidence="9">
    <location>
        <begin position="34"/>
        <end position="125"/>
    </location>
</feature>
<dbReference type="EC" id="2.4.1.13" evidence="2"/>
<name>A0A3M7KWZ1_AUXPR</name>
<dbReference type="Pfam" id="PF24862">
    <property type="entry name" value="SUS_EPBD"/>
    <property type="match status" value="2"/>
</dbReference>
<dbReference type="Pfam" id="PF00534">
    <property type="entry name" value="Glycos_transf_1"/>
    <property type="match status" value="1"/>
</dbReference>
<feature type="domain" description="Sucrose synthase EPBD" evidence="10">
    <location>
        <begin position="169"/>
        <end position="258"/>
    </location>
</feature>
<dbReference type="Gene3D" id="1.20.120.1230">
    <property type="match status" value="2"/>
</dbReference>
<comment type="similarity">
    <text evidence="1">Belongs to the glycosyltransferase 1 family. Plant sucrose synthase subfamily.</text>
</comment>
<gene>
    <name evidence="11" type="ORF">APUTEX25_001965</name>
</gene>